<reference evidence="2 3" key="1">
    <citation type="submission" date="2019-07" db="EMBL/GenBank/DDBJ databases">
        <title>New species of Amycolatopsis and Streptomyces.</title>
        <authorList>
            <person name="Duangmal K."/>
            <person name="Teo W.F.A."/>
            <person name="Lipun K."/>
        </authorList>
    </citation>
    <scope>NUCLEOTIDE SEQUENCE [LARGE SCALE GENOMIC DNA]</scope>
    <source>
        <strain evidence="2 3">NBRC 106415</strain>
    </source>
</reference>
<keyword evidence="3" id="KW-1185">Reference proteome</keyword>
<dbReference type="InterPro" id="IPR007963">
    <property type="entry name" value="Peptidase_M61_catalytic"/>
</dbReference>
<gene>
    <name evidence="2" type="ORF">FNH08_00115</name>
</gene>
<dbReference type="InterPro" id="IPR036034">
    <property type="entry name" value="PDZ_sf"/>
</dbReference>
<dbReference type="AlphaFoldDB" id="A0A5N8X8G8"/>
<evidence type="ECO:0000259" key="1">
    <source>
        <dbReference type="Pfam" id="PF05299"/>
    </source>
</evidence>
<sequence>MSRPTLRVTLTPCLAGNEASGVRVTYILGGLRLAAGQALCRLPEVLFGVEAAKVASDGIRATDDLGVIPLTHTMDDPTPSFTYRRWTVQRDTRGDVTVDYVAPVRIVDATTANGPLFDLRAEGAGISGAGISFLALPELEATFDTEVRWDLKELPSEARGVSSHGEGTVRRTTTLESVTYTFFMAGVLHSHPPEPHPTFGMFWLSPPTFDAALIGRQSQILYEEMCRFFREPAPGFRVFVRKHPYRGLGGSLLPGSRGYMFGWSDSETHTIEELTRLLAHETVHNWPLLDGWEDPSRVSWYNEGVAEYYSLFLPHRAGLISDEAFLDSLNQRARGYYGNPLQTLTSAEAAELYWKDWRAQRVPYGRGLFHLIDMDHRIRQATHGKRSLDDVVLALLERERAGQKATLDDWLELMGEELGDAARTAHEAMMSGQWIFPDLECLRPQFQAGEVKIHQLDVGFDYTSFKAGIVSGIVDGGPAAKAGVREGDTIVHAPPPERINAGRLTDISLTLRRGSDLVDVTYEPLGKQVKGMVWQKGALS</sequence>
<evidence type="ECO:0000313" key="3">
    <source>
        <dbReference type="Proteomes" id="UP000400924"/>
    </source>
</evidence>
<feature type="domain" description="Peptidase M61 catalytic" evidence="1">
    <location>
        <begin position="296"/>
        <end position="359"/>
    </location>
</feature>
<dbReference type="SUPFAM" id="SSF55486">
    <property type="entry name" value="Metalloproteases ('zincins'), catalytic domain"/>
    <property type="match status" value="1"/>
</dbReference>
<dbReference type="EMBL" id="VJZC01000001">
    <property type="protein sequence ID" value="MPY55647.1"/>
    <property type="molecule type" value="Genomic_DNA"/>
</dbReference>
<evidence type="ECO:0000313" key="2">
    <source>
        <dbReference type="EMBL" id="MPY55647.1"/>
    </source>
</evidence>
<dbReference type="OrthoDB" id="1467486at2"/>
<dbReference type="Gene3D" id="2.30.42.10">
    <property type="match status" value="1"/>
</dbReference>
<proteinExistence type="predicted"/>
<dbReference type="Pfam" id="PF05299">
    <property type="entry name" value="Peptidase_M61"/>
    <property type="match status" value="1"/>
</dbReference>
<dbReference type="SUPFAM" id="SSF50156">
    <property type="entry name" value="PDZ domain-like"/>
    <property type="match status" value="1"/>
</dbReference>
<protein>
    <recommendedName>
        <fullName evidence="1">Peptidase M61 catalytic domain-containing protein</fullName>
    </recommendedName>
</protein>
<dbReference type="Proteomes" id="UP000400924">
    <property type="component" value="Unassembled WGS sequence"/>
</dbReference>
<dbReference type="RefSeq" id="WP_152769135.1">
    <property type="nucleotide sequence ID" value="NZ_VJZC01000001.1"/>
</dbReference>
<accession>A0A5N8X8G8</accession>
<organism evidence="2 3">
    <name type="scientific">Streptomyces spongiae</name>
    <dbReference type="NCBI Taxonomy" id="565072"/>
    <lineage>
        <taxon>Bacteria</taxon>
        <taxon>Bacillati</taxon>
        <taxon>Actinomycetota</taxon>
        <taxon>Actinomycetes</taxon>
        <taxon>Kitasatosporales</taxon>
        <taxon>Streptomycetaceae</taxon>
        <taxon>Streptomyces</taxon>
    </lineage>
</organism>
<dbReference type="InterPro" id="IPR027268">
    <property type="entry name" value="Peptidase_M4/M1_CTD_sf"/>
</dbReference>
<name>A0A5N8X8G8_9ACTN</name>
<dbReference type="Gene3D" id="1.10.390.10">
    <property type="entry name" value="Neutral Protease Domain 2"/>
    <property type="match status" value="1"/>
</dbReference>
<comment type="caution">
    <text evidence="2">The sequence shown here is derived from an EMBL/GenBank/DDBJ whole genome shotgun (WGS) entry which is preliminary data.</text>
</comment>